<dbReference type="GeneID" id="16073704"/>
<dbReference type="GO" id="GO:0005525">
    <property type="term" value="F:GTP binding"/>
    <property type="evidence" value="ECO:0007669"/>
    <property type="project" value="UniProtKB-KW"/>
</dbReference>
<dbReference type="RefSeq" id="XP_004993129.1">
    <property type="nucleotide sequence ID" value="XM_004993072.1"/>
</dbReference>
<dbReference type="PANTHER" id="PTHR45909">
    <property type="entry name" value="ADP-RIBOSYLATION FACTOR-RELATED PROTEIN 1"/>
    <property type="match status" value="1"/>
</dbReference>
<evidence type="ECO:0000256" key="3">
    <source>
        <dbReference type="ARBA" id="ARBA00023134"/>
    </source>
</evidence>
<feature type="binding site" evidence="5">
    <location>
        <position position="31"/>
    </location>
    <ligand>
        <name>Mg(2+)</name>
        <dbReference type="ChEBI" id="CHEBI:18420"/>
    </ligand>
</feature>
<dbReference type="NCBIfam" id="TIGR00231">
    <property type="entry name" value="small_GTP"/>
    <property type="match status" value="1"/>
</dbReference>
<sequence>MFTLLSGLWQRWQQRYEYYALIIGLDAAGKTTLLEKIKEIYIAKYPQGGKKVIPTVGLNVAKILLHSIRLVFWDLGGQLDLHELWHNYYREAHGIIYVIDSTDRERLQESKDVFDHVLMTRELEGVPILILCNKQEHPNAMTVQDIKQTLNQSAHKLGLRDCKVQGVSAVSGENVRESVEWLASRMQRNPARPPKLA</sequence>
<dbReference type="Proteomes" id="UP000007799">
    <property type="component" value="Unassembled WGS sequence"/>
</dbReference>
<evidence type="ECO:0000256" key="1">
    <source>
        <dbReference type="ARBA" id="ARBA00010290"/>
    </source>
</evidence>
<organism evidence="8">
    <name type="scientific">Salpingoeca rosetta (strain ATCC 50818 / BSB-021)</name>
    <dbReference type="NCBI Taxonomy" id="946362"/>
    <lineage>
        <taxon>Eukaryota</taxon>
        <taxon>Choanoflagellata</taxon>
        <taxon>Craspedida</taxon>
        <taxon>Salpingoecidae</taxon>
        <taxon>Salpingoeca</taxon>
    </lineage>
</organism>
<reference evidence="7" key="1">
    <citation type="submission" date="2009-08" db="EMBL/GenBank/DDBJ databases">
        <title>Annotation of Salpingoeca rosetta.</title>
        <authorList>
            <consortium name="The Broad Institute Genome Sequencing Platform"/>
            <person name="Russ C."/>
            <person name="Cuomo C."/>
            <person name="Burger G."/>
            <person name="Gray M.W."/>
            <person name="Holland P.W.H."/>
            <person name="King N."/>
            <person name="Lang F.B.F."/>
            <person name="Roger A.J."/>
            <person name="Ruiz-Trillo I."/>
            <person name="Young S.K."/>
            <person name="Zeng Q."/>
            <person name="Gargeya S."/>
            <person name="Alvarado L."/>
            <person name="Berlin A."/>
            <person name="Chapman S.B."/>
            <person name="Chen Z."/>
            <person name="Freedman E."/>
            <person name="Gellesch M."/>
            <person name="Goldberg J."/>
            <person name="Griggs A."/>
            <person name="Gujja S."/>
            <person name="Heilman E."/>
            <person name="Heiman D."/>
            <person name="Howarth C."/>
            <person name="Mehta T."/>
            <person name="Neiman D."/>
            <person name="Pearson M."/>
            <person name="Roberts A."/>
            <person name="Saif S."/>
            <person name="Shea T."/>
            <person name="Shenoy N."/>
            <person name="Sisk P."/>
            <person name="Stolte C."/>
            <person name="Sykes S."/>
            <person name="White J."/>
            <person name="Yandava C."/>
            <person name="Haas B."/>
            <person name="Nusbaum C."/>
            <person name="Birren B."/>
        </authorList>
    </citation>
    <scope>NUCLEOTIDE SEQUENCE [LARGE SCALE GENOMIC DNA]</scope>
    <source>
        <strain evidence="7">ATCC 50818</strain>
    </source>
</reference>
<dbReference type="OMA" id="HGFYKYM"/>
<dbReference type="PROSITE" id="PS51419">
    <property type="entry name" value="RAB"/>
    <property type="match status" value="1"/>
</dbReference>
<evidence type="ECO:0008006" key="9">
    <source>
        <dbReference type="Google" id="ProtNLM"/>
    </source>
</evidence>
<evidence type="ECO:0000313" key="7">
    <source>
        <dbReference type="EMBL" id="EGD74229.1"/>
    </source>
</evidence>
<name>F2UCC2_SALR5</name>
<dbReference type="PRINTS" id="PR00328">
    <property type="entry name" value="SAR1GTPBP"/>
</dbReference>
<dbReference type="EMBL" id="GL832968">
    <property type="protein sequence ID" value="EGD74229.1"/>
    <property type="molecule type" value="Genomic_DNA"/>
</dbReference>
<dbReference type="GO" id="GO:0034067">
    <property type="term" value="P:protein localization to Golgi apparatus"/>
    <property type="evidence" value="ECO:0007669"/>
    <property type="project" value="TreeGrafter"/>
</dbReference>
<dbReference type="GO" id="GO:0003924">
    <property type="term" value="F:GTPase activity"/>
    <property type="evidence" value="ECO:0007669"/>
    <property type="project" value="InterPro"/>
</dbReference>
<comment type="similarity">
    <text evidence="1 6">Belongs to the small GTPase superfamily. Arf family.</text>
</comment>
<dbReference type="Pfam" id="PF00025">
    <property type="entry name" value="Arf"/>
    <property type="match status" value="1"/>
</dbReference>
<evidence type="ECO:0000256" key="2">
    <source>
        <dbReference type="ARBA" id="ARBA00022741"/>
    </source>
</evidence>
<evidence type="ECO:0000256" key="6">
    <source>
        <dbReference type="RuleBase" id="RU003925"/>
    </source>
</evidence>
<proteinExistence type="inferred from homology"/>
<dbReference type="FunFam" id="3.40.50.300:FF:001166">
    <property type="entry name" value="ADP-ribosylation factor D"/>
    <property type="match status" value="1"/>
</dbReference>
<keyword evidence="5" id="KW-0479">Metal-binding</keyword>
<dbReference type="OrthoDB" id="414781at2759"/>
<feature type="binding site" evidence="5">
    <location>
        <position position="55"/>
    </location>
    <ligand>
        <name>Mg(2+)</name>
        <dbReference type="ChEBI" id="CHEBI:18420"/>
    </ligand>
</feature>
<keyword evidence="8" id="KW-1185">Reference proteome</keyword>
<dbReference type="InterPro" id="IPR027417">
    <property type="entry name" value="P-loop_NTPase"/>
</dbReference>
<dbReference type="GO" id="GO:0046872">
    <property type="term" value="F:metal ion binding"/>
    <property type="evidence" value="ECO:0007669"/>
    <property type="project" value="UniProtKB-KW"/>
</dbReference>
<dbReference type="eggNOG" id="KOG0076">
    <property type="taxonomic scope" value="Eukaryota"/>
</dbReference>
<dbReference type="KEGG" id="sre:PTSG_06239"/>
<dbReference type="GO" id="GO:0006886">
    <property type="term" value="P:intracellular protein transport"/>
    <property type="evidence" value="ECO:0007669"/>
    <property type="project" value="TreeGrafter"/>
</dbReference>
<evidence type="ECO:0000256" key="4">
    <source>
        <dbReference type="PIRSR" id="PIRSR606689-1"/>
    </source>
</evidence>
<feature type="binding site" evidence="4">
    <location>
        <position position="77"/>
    </location>
    <ligand>
        <name>GTP</name>
        <dbReference type="ChEBI" id="CHEBI:37565"/>
    </ligand>
</feature>
<evidence type="ECO:0000313" key="8">
    <source>
        <dbReference type="Proteomes" id="UP000007799"/>
    </source>
</evidence>
<dbReference type="PANTHER" id="PTHR45909:SF1">
    <property type="entry name" value="ADP-RIBOSYLATION FACTOR-RELATED PROTEIN 1"/>
    <property type="match status" value="1"/>
</dbReference>
<feature type="binding site" evidence="4">
    <location>
        <begin position="24"/>
        <end position="31"/>
    </location>
    <ligand>
        <name>GTP</name>
        <dbReference type="ChEBI" id="CHEBI:37565"/>
    </ligand>
</feature>
<keyword evidence="5" id="KW-0460">Magnesium</keyword>
<gene>
    <name evidence="7" type="ORF">PTSG_06239</name>
</gene>
<keyword evidence="2 4" id="KW-0547">Nucleotide-binding</keyword>
<dbReference type="InterPro" id="IPR024156">
    <property type="entry name" value="Small_GTPase_ARF"/>
</dbReference>
<dbReference type="GO" id="GO:0043001">
    <property type="term" value="P:Golgi to plasma membrane protein transport"/>
    <property type="evidence" value="ECO:0007669"/>
    <property type="project" value="TreeGrafter"/>
</dbReference>
<dbReference type="InterPro" id="IPR005225">
    <property type="entry name" value="Small_GTP-bd"/>
</dbReference>
<evidence type="ECO:0000256" key="5">
    <source>
        <dbReference type="PIRSR" id="PIRSR606689-2"/>
    </source>
</evidence>
<dbReference type="SMART" id="SM00177">
    <property type="entry name" value="ARF"/>
    <property type="match status" value="1"/>
</dbReference>
<dbReference type="SUPFAM" id="SSF52540">
    <property type="entry name" value="P-loop containing nucleoside triphosphate hydrolases"/>
    <property type="match status" value="1"/>
</dbReference>
<accession>F2UCC2</accession>
<dbReference type="SMART" id="SM00178">
    <property type="entry name" value="SAR"/>
    <property type="match status" value="1"/>
</dbReference>
<dbReference type="FunCoup" id="F2UCC2">
    <property type="interactions" value="1362"/>
</dbReference>
<keyword evidence="3 4" id="KW-0342">GTP-binding</keyword>
<dbReference type="GO" id="GO:0005794">
    <property type="term" value="C:Golgi apparatus"/>
    <property type="evidence" value="ECO:0007669"/>
    <property type="project" value="TreeGrafter"/>
</dbReference>
<dbReference type="InterPro" id="IPR006689">
    <property type="entry name" value="Small_GTPase_ARF/SAR"/>
</dbReference>
<dbReference type="STRING" id="946362.F2UCC2"/>
<dbReference type="InParanoid" id="F2UCC2"/>
<dbReference type="Gene3D" id="3.40.50.300">
    <property type="entry name" value="P-loop containing nucleotide triphosphate hydrolases"/>
    <property type="match status" value="1"/>
</dbReference>
<feature type="binding site" evidence="4">
    <location>
        <begin position="133"/>
        <end position="136"/>
    </location>
    <ligand>
        <name>GTP</name>
        <dbReference type="ChEBI" id="CHEBI:37565"/>
    </ligand>
</feature>
<dbReference type="AlphaFoldDB" id="F2UCC2"/>
<protein>
    <recommendedName>
        <fullName evidence="9">ADP-ribosylation factor-related protein 1</fullName>
    </recommendedName>
</protein>
<dbReference type="PROSITE" id="PS51417">
    <property type="entry name" value="ARF"/>
    <property type="match status" value="1"/>
</dbReference>